<evidence type="ECO:0000256" key="4">
    <source>
        <dbReference type="ARBA" id="ARBA00022833"/>
    </source>
</evidence>
<sequence length="181" mass="20206">MIVFHNRATLPGFSSKGLSIEEGESLLERSVKLAVEACDSFWNSVKRNPGNRYRRALVAASIGSYGAYLADGSEYSGCYGPDVNLKKLKDFYHGRLQVLVEAQNVNGSTQNEERTAPKRSQQEQLLHWQMNRRTLAYSTVGTPDYIAPEVLLKKGYYSTVGTPDYIAPEVLLKKGYAMLCD</sequence>
<keyword evidence="7" id="KW-1185">Reference proteome</keyword>
<dbReference type="SUPFAM" id="SSF82282">
    <property type="entry name" value="Homocysteine S-methyltransferase"/>
    <property type="match status" value="1"/>
</dbReference>
<dbReference type="GO" id="GO:0033528">
    <property type="term" value="P:S-methylmethionine cycle"/>
    <property type="evidence" value="ECO:0007669"/>
    <property type="project" value="TreeGrafter"/>
</dbReference>
<dbReference type="Gramene" id="C.cajan_39271.t">
    <property type="protein sequence ID" value="C.cajan_39271.t"/>
    <property type="gene ID" value="C.cajan_39271"/>
</dbReference>
<proteinExistence type="predicted"/>
<dbReference type="InterPro" id="IPR003726">
    <property type="entry name" value="HCY_dom"/>
</dbReference>
<dbReference type="InterPro" id="IPR051486">
    <property type="entry name" value="Hcy_S-methyltransferase"/>
</dbReference>
<dbReference type="GO" id="GO:0009086">
    <property type="term" value="P:methionine biosynthetic process"/>
    <property type="evidence" value="ECO:0007669"/>
    <property type="project" value="TreeGrafter"/>
</dbReference>
<evidence type="ECO:0000313" key="7">
    <source>
        <dbReference type="Proteomes" id="UP000075243"/>
    </source>
</evidence>
<keyword evidence="3" id="KW-0479">Metal-binding</keyword>
<evidence type="ECO:0000313" key="6">
    <source>
        <dbReference type="EMBL" id="KYP41609.1"/>
    </source>
</evidence>
<dbReference type="EMBL" id="KQ483762">
    <property type="protein sequence ID" value="KYP41609.1"/>
    <property type="molecule type" value="Genomic_DNA"/>
</dbReference>
<gene>
    <name evidence="6" type="ORF">KK1_037022</name>
</gene>
<dbReference type="Gene3D" id="3.20.20.330">
    <property type="entry name" value="Homocysteine-binding-like domain"/>
    <property type="match status" value="1"/>
</dbReference>
<dbReference type="PANTHER" id="PTHR46015">
    <property type="entry name" value="ZGC:172121"/>
    <property type="match status" value="1"/>
</dbReference>
<dbReference type="Proteomes" id="UP000075243">
    <property type="component" value="Unassembled WGS sequence"/>
</dbReference>
<evidence type="ECO:0000259" key="5">
    <source>
        <dbReference type="Pfam" id="PF02574"/>
    </source>
</evidence>
<dbReference type="InterPro" id="IPR036589">
    <property type="entry name" value="HCY_dom_sf"/>
</dbReference>
<dbReference type="GO" id="GO:0008898">
    <property type="term" value="F:S-adenosylmethionine-homocysteine S-methyltransferase activity"/>
    <property type="evidence" value="ECO:0007669"/>
    <property type="project" value="TreeGrafter"/>
</dbReference>
<keyword evidence="4" id="KW-0862">Zinc</keyword>
<evidence type="ECO:0000256" key="3">
    <source>
        <dbReference type="ARBA" id="ARBA00022723"/>
    </source>
</evidence>
<dbReference type="GO" id="GO:0032259">
    <property type="term" value="P:methylation"/>
    <property type="evidence" value="ECO:0007669"/>
    <property type="project" value="UniProtKB-KW"/>
</dbReference>
<dbReference type="GO" id="GO:0046872">
    <property type="term" value="F:metal ion binding"/>
    <property type="evidence" value="ECO:0007669"/>
    <property type="project" value="UniProtKB-KW"/>
</dbReference>
<keyword evidence="2" id="KW-0808">Transferase</keyword>
<dbReference type="Pfam" id="PF02574">
    <property type="entry name" value="S-methyl_trans"/>
    <property type="match status" value="1"/>
</dbReference>
<feature type="domain" description="Hcy-binding" evidence="5">
    <location>
        <begin position="15"/>
        <end position="102"/>
    </location>
</feature>
<evidence type="ECO:0000256" key="2">
    <source>
        <dbReference type="ARBA" id="ARBA00022679"/>
    </source>
</evidence>
<accession>A0A151RGD1</accession>
<protein>
    <submittedName>
        <fullName evidence="6">Homocysteine S-methyltransferase 1</fullName>
    </submittedName>
</protein>
<dbReference type="STRING" id="3821.A0A151RGD1"/>
<name>A0A151RGD1_CAJCA</name>
<reference evidence="6" key="1">
    <citation type="journal article" date="2012" name="Nat. Biotechnol.">
        <title>Draft genome sequence of pigeonpea (Cajanus cajan), an orphan legume crop of resource-poor farmers.</title>
        <authorList>
            <person name="Varshney R.K."/>
            <person name="Chen W."/>
            <person name="Li Y."/>
            <person name="Bharti A.K."/>
            <person name="Saxena R.K."/>
            <person name="Schlueter J.A."/>
            <person name="Donoghue M.T."/>
            <person name="Azam S."/>
            <person name="Fan G."/>
            <person name="Whaley A.M."/>
            <person name="Farmer A.D."/>
            <person name="Sheridan J."/>
            <person name="Iwata A."/>
            <person name="Tuteja R."/>
            <person name="Penmetsa R.V."/>
            <person name="Wu W."/>
            <person name="Upadhyaya H.D."/>
            <person name="Yang S.P."/>
            <person name="Shah T."/>
            <person name="Saxena K.B."/>
            <person name="Michael T."/>
            <person name="McCombie W.R."/>
            <person name="Yang B."/>
            <person name="Zhang G."/>
            <person name="Yang H."/>
            <person name="Wang J."/>
            <person name="Spillane C."/>
            <person name="Cook D.R."/>
            <person name="May G.D."/>
            <person name="Xu X."/>
            <person name="Jackson S.A."/>
        </authorList>
    </citation>
    <scope>NUCLEOTIDE SEQUENCE [LARGE SCALE GENOMIC DNA]</scope>
</reference>
<keyword evidence="1" id="KW-0489">Methyltransferase</keyword>
<evidence type="ECO:0000256" key="1">
    <source>
        <dbReference type="ARBA" id="ARBA00022603"/>
    </source>
</evidence>
<organism evidence="6 7">
    <name type="scientific">Cajanus cajan</name>
    <name type="common">Pigeon pea</name>
    <name type="synonym">Cajanus indicus</name>
    <dbReference type="NCBI Taxonomy" id="3821"/>
    <lineage>
        <taxon>Eukaryota</taxon>
        <taxon>Viridiplantae</taxon>
        <taxon>Streptophyta</taxon>
        <taxon>Embryophyta</taxon>
        <taxon>Tracheophyta</taxon>
        <taxon>Spermatophyta</taxon>
        <taxon>Magnoliopsida</taxon>
        <taxon>eudicotyledons</taxon>
        <taxon>Gunneridae</taxon>
        <taxon>Pentapetalae</taxon>
        <taxon>rosids</taxon>
        <taxon>fabids</taxon>
        <taxon>Fabales</taxon>
        <taxon>Fabaceae</taxon>
        <taxon>Papilionoideae</taxon>
        <taxon>50 kb inversion clade</taxon>
        <taxon>NPAAA clade</taxon>
        <taxon>indigoferoid/millettioid clade</taxon>
        <taxon>Phaseoleae</taxon>
        <taxon>Cajanus</taxon>
    </lineage>
</organism>
<dbReference type="AlphaFoldDB" id="A0A151RGD1"/>
<dbReference type="PANTHER" id="PTHR46015:SF7">
    <property type="entry name" value="HOMOCYSTEINE S-METHYLTRANSFERASE 1"/>
    <property type="match status" value="1"/>
</dbReference>